<evidence type="ECO:0000256" key="1">
    <source>
        <dbReference type="ARBA" id="ARBA00022485"/>
    </source>
</evidence>
<dbReference type="CDD" id="cd10564">
    <property type="entry name" value="NapF_like"/>
    <property type="match status" value="1"/>
</dbReference>
<accession>A0A2T0RVJ7</accession>
<keyword evidence="2" id="KW-0479">Metal-binding</keyword>
<keyword evidence="8" id="KW-1185">Reference proteome</keyword>
<reference evidence="7 8" key="1">
    <citation type="submission" date="2018-03" db="EMBL/GenBank/DDBJ databases">
        <title>Genomic Encyclopedia of Archaeal and Bacterial Type Strains, Phase II (KMG-II): from individual species to whole genera.</title>
        <authorList>
            <person name="Goeker M."/>
        </authorList>
    </citation>
    <scope>NUCLEOTIDE SEQUENCE [LARGE SCALE GENOMIC DNA]</scope>
    <source>
        <strain evidence="7 8">DSM 29328</strain>
    </source>
</reference>
<keyword evidence="5" id="KW-0411">Iron-sulfur</keyword>
<evidence type="ECO:0000256" key="3">
    <source>
        <dbReference type="ARBA" id="ARBA00022737"/>
    </source>
</evidence>
<sequence>MTTQTSRREFLRADVLRADILRPPGALVDGFRRACTGCGDCAEACPQAIIQSDGQGAVLLDMTERGCNFCGECARACPTDALSPDRIAAWPWAIAVSDTCLSLGGVACRSCEDACDERAIRFRLELGGRARPLIDESACTGCGACISTCPADAMSLARKSLVELEDAR</sequence>
<dbReference type="InterPro" id="IPR017900">
    <property type="entry name" value="4Fe4S_Fe_S_CS"/>
</dbReference>
<dbReference type="EMBL" id="PVTD01000002">
    <property type="protein sequence ID" value="PRY25170.1"/>
    <property type="molecule type" value="Genomic_DNA"/>
</dbReference>
<dbReference type="PROSITE" id="PS51379">
    <property type="entry name" value="4FE4S_FER_2"/>
    <property type="match status" value="3"/>
</dbReference>
<feature type="domain" description="4Fe-4S ferredoxin-type" evidence="6">
    <location>
        <begin position="130"/>
        <end position="159"/>
    </location>
</feature>
<dbReference type="PROSITE" id="PS00198">
    <property type="entry name" value="4FE4S_FER_1"/>
    <property type="match status" value="2"/>
</dbReference>
<evidence type="ECO:0000259" key="6">
    <source>
        <dbReference type="PROSITE" id="PS51379"/>
    </source>
</evidence>
<dbReference type="InterPro" id="IPR050157">
    <property type="entry name" value="PSI_iron-sulfur_center"/>
</dbReference>
<dbReference type="PANTHER" id="PTHR24960">
    <property type="entry name" value="PHOTOSYSTEM I IRON-SULFUR CENTER-RELATED"/>
    <property type="match status" value="1"/>
</dbReference>
<evidence type="ECO:0000313" key="8">
    <source>
        <dbReference type="Proteomes" id="UP000239480"/>
    </source>
</evidence>
<comment type="caution">
    <text evidence="7">The sequence shown here is derived from an EMBL/GenBank/DDBJ whole genome shotgun (WGS) entry which is preliminary data.</text>
</comment>
<keyword evidence="3" id="KW-0677">Repeat</keyword>
<dbReference type="Pfam" id="PF12838">
    <property type="entry name" value="Fer4_7"/>
    <property type="match status" value="2"/>
</dbReference>
<dbReference type="OrthoDB" id="9800445at2"/>
<evidence type="ECO:0000256" key="5">
    <source>
        <dbReference type="ARBA" id="ARBA00023014"/>
    </source>
</evidence>
<dbReference type="InterPro" id="IPR017896">
    <property type="entry name" value="4Fe4S_Fe-S-bd"/>
</dbReference>
<dbReference type="SUPFAM" id="SSF54862">
    <property type="entry name" value="4Fe-4S ferredoxins"/>
    <property type="match status" value="1"/>
</dbReference>
<gene>
    <name evidence="7" type="ORF">CLV78_102347</name>
</gene>
<protein>
    <submittedName>
        <fullName evidence="7">Ferredoxin-type protein NapF</fullName>
    </submittedName>
</protein>
<name>A0A2T0RVJ7_9RHOB</name>
<keyword evidence="4" id="KW-0408">Iron</keyword>
<feature type="domain" description="4Fe-4S ferredoxin-type" evidence="6">
    <location>
        <begin position="56"/>
        <end position="87"/>
    </location>
</feature>
<dbReference type="NCBIfam" id="TIGR00402">
    <property type="entry name" value="napF"/>
    <property type="match status" value="1"/>
</dbReference>
<evidence type="ECO:0000313" key="7">
    <source>
        <dbReference type="EMBL" id="PRY25170.1"/>
    </source>
</evidence>
<dbReference type="AlphaFoldDB" id="A0A2T0RVJ7"/>
<evidence type="ECO:0000256" key="2">
    <source>
        <dbReference type="ARBA" id="ARBA00022723"/>
    </source>
</evidence>
<keyword evidence="1" id="KW-0004">4Fe-4S</keyword>
<dbReference type="GO" id="GO:0051539">
    <property type="term" value="F:4 iron, 4 sulfur cluster binding"/>
    <property type="evidence" value="ECO:0007669"/>
    <property type="project" value="UniProtKB-KW"/>
</dbReference>
<evidence type="ECO:0000256" key="4">
    <source>
        <dbReference type="ARBA" id="ARBA00023004"/>
    </source>
</evidence>
<proteinExistence type="predicted"/>
<dbReference type="GO" id="GO:0046872">
    <property type="term" value="F:metal ion binding"/>
    <property type="evidence" value="ECO:0007669"/>
    <property type="project" value="UniProtKB-KW"/>
</dbReference>
<dbReference type="Gene3D" id="3.30.70.20">
    <property type="match status" value="2"/>
</dbReference>
<feature type="domain" description="4Fe-4S ferredoxin-type" evidence="6">
    <location>
        <begin position="24"/>
        <end position="55"/>
    </location>
</feature>
<organism evidence="7 8">
    <name type="scientific">Aliiruegeria haliotis</name>
    <dbReference type="NCBI Taxonomy" id="1280846"/>
    <lineage>
        <taxon>Bacteria</taxon>
        <taxon>Pseudomonadati</taxon>
        <taxon>Pseudomonadota</taxon>
        <taxon>Alphaproteobacteria</taxon>
        <taxon>Rhodobacterales</taxon>
        <taxon>Roseobacteraceae</taxon>
        <taxon>Aliiruegeria</taxon>
    </lineage>
</organism>
<dbReference type="InterPro" id="IPR004496">
    <property type="entry name" value="NapF"/>
</dbReference>
<dbReference type="Proteomes" id="UP000239480">
    <property type="component" value="Unassembled WGS sequence"/>
</dbReference>
<dbReference type="PANTHER" id="PTHR24960:SF79">
    <property type="entry name" value="PHOTOSYSTEM I IRON-SULFUR CENTER"/>
    <property type="match status" value="1"/>
</dbReference>